<evidence type="ECO:0000313" key="1">
    <source>
        <dbReference type="EMBL" id="MED6208956.1"/>
    </source>
</evidence>
<sequence length="151" mass="16455">MPHTPGSSLLLEAGNMILKDSLFHFITHIHRIITANPNYEWLSPVPSLNRSNWAFKRGLTLAQKPEIPFLAFILILSDGVVRSHGGESVVARSMMLSELTVHRAVAREGRAGARCGQDPPGWLPGSRAVARCPASLLFGFPLVNPCFPCSS</sequence>
<name>A0ABU6YGA6_9FABA</name>
<gene>
    <name evidence="1" type="ORF">PIB30_049903</name>
</gene>
<dbReference type="EMBL" id="JASCZI010241994">
    <property type="protein sequence ID" value="MED6208956.1"/>
    <property type="molecule type" value="Genomic_DNA"/>
</dbReference>
<organism evidence="1 2">
    <name type="scientific">Stylosanthes scabra</name>
    <dbReference type="NCBI Taxonomy" id="79078"/>
    <lineage>
        <taxon>Eukaryota</taxon>
        <taxon>Viridiplantae</taxon>
        <taxon>Streptophyta</taxon>
        <taxon>Embryophyta</taxon>
        <taxon>Tracheophyta</taxon>
        <taxon>Spermatophyta</taxon>
        <taxon>Magnoliopsida</taxon>
        <taxon>eudicotyledons</taxon>
        <taxon>Gunneridae</taxon>
        <taxon>Pentapetalae</taxon>
        <taxon>rosids</taxon>
        <taxon>fabids</taxon>
        <taxon>Fabales</taxon>
        <taxon>Fabaceae</taxon>
        <taxon>Papilionoideae</taxon>
        <taxon>50 kb inversion clade</taxon>
        <taxon>dalbergioids sensu lato</taxon>
        <taxon>Dalbergieae</taxon>
        <taxon>Pterocarpus clade</taxon>
        <taxon>Stylosanthes</taxon>
    </lineage>
</organism>
<reference evidence="1 2" key="1">
    <citation type="journal article" date="2023" name="Plants (Basel)">
        <title>Bridging the Gap: Combining Genomics and Transcriptomics Approaches to Understand Stylosanthes scabra, an Orphan Legume from the Brazilian Caatinga.</title>
        <authorList>
            <person name="Ferreira-Neto J.R.C."/>
            <person name="da Silva M.D."/>
            <person name="Binneck E."/>
            <person name="de Melo N.F."/>
            <person name="da Silva R.H."/>
            <person name="de Melo A.L.T.M."/>
            <person name="Pandolfi V."/>
            <person name="Bustamante F.O."/>
            <person name="Brasileiro-Vidal A.C."/>
            <person name="Benko-Iseppon A.M."/>
        </authorList>
    </citation>
    <scope>NUCLEOTIDE SEQUENCE [LARGE SCALE GENOMIC DNA]</scope>
    <source>
        <tissue evidence="1">Leaves</tissue>
    </source>
</reference>
<evidence type="ECO:0000313" key="2">
    <source>
        <dbReference type="Proteomes" id="UP001341840"/>
    </source>
</evidence>
<comment type="caution">
    <text evidence="1">The sequence shown here is derived from an EMBL/GenBank/DDBJ whole genome shotgun (WGS) entry which is preliminary data.</text>
</comment>
<dbReference type="Proteomes" id="UP001341840">
    <property type="component" value="Unassembled WGS sequence"/>
</dbReference>
<keyword evidence="2" id="KW-1185">Reference proteome</keyword>
<accession>A0ABU6YGA6</accession>
<protein>
    <submittedName>
        <fullName evidence="1">Uncharacterized protein</fullName>
    </submittedName>
</protein>
<proteinExistence type="predicted"/>